<comment type="caution">
    <text evidence="6">The sequence shown here is derived from an EMBL/GenBank/DDBJ whole genome shotgun (WGS) entry which is preliminary data.</text>
</comment>
<dbReference type="Proteomes" id="UP000650628">
    <property type="component" value="Unassembled WGS sequence"/>
</dbReference>
<dbReference type="AlphaFoldDB" id="A0A8J3TVF8"/>
<sequence>MPVTDARDSGVVMDPDPGAYRERASRVPGAVLWRRVMPASESAQRVLPDGCMDLIWTDGELMVAGPDTEAHLAADPAGTRYVGLRFAPGTGPAVLGVPAHELRDRRVPLDDLWLAVRVRRLADHLHAVLESGTMTDLGAAMEQVAGGRYRQAGPPDPAVAEVVALVRAGLPAAGVADATGISERQLHRRCLAVFGYGPKTLGRILRMNRAVDLARTGTSFATVAAVAGYADQAHLAREVRALTGVTLGTLIR</sequence>
<evidence type="ECO:0000313" key="7">
    <source>
        <dbReference type="Proteomes" id="UP000650628"/>
    </source>
</evidence>
<dbReference type="PANTHER" id="PTHR46796:SF15">
    <property type="entry name" value="BLL1074 PROTEIN"/>
    <property type="match status" value="1"/>
</dbReference>
<dbReference type="EMBL" id="BOOO01000036">
    <property type="protein sequence ID" value="GII32821.1"/>
    <property type="molecule type" value="Genomic_DNA"/>
</dbReference>
<dbReference type="Pfam" id="PF20240">
    <property type="entry name" value="DUF6597"/>
    <property type="match status" value="1"/>
</dbReference>
<keyword evidence="3" id="KW-0804">Transcription</keyword>
<dbReference type="GO" id="GO:0003700">
    <property type="term" value="F:DNA-binding transcription factor activity"/>
    <property type="evidence" value="ECO:0007669"/>
    <property type="project" value="InterPro"/>
</dbReference>
<organism evidence="6 7">
    <name type="scientific">Planotetraspora mira</name>
    <dbReference type="NCBI Taxonomy" id="58121"/>
    <lineage>
        <taxon>Bacteria</taxon>
        <taxon>Bacillati</taxon>
        <taxon>Actinomycetota</taxon>
        <taxon>Actinomycetes</taxon>
        <taxon>Streptosporangiales</taxon>
        <taxon>Streptosporangiaceae</taxon>
        <taxon>Planotetraspora</taxon>
    </lineage>
</organism>
<feature type="region of interest" description="Disordered" evidence="4">
    <location>
        <begin position="1"/>
        <end position="20"/>
    </location>
</feature>
<dbReference type="Gene3D" id="1.10.10.60">
    <property type="entry name" value="Homeodomain-like"/>
    <property type="match status" value="1"/>
</dbReference>
<evidence type="ECO:0000256" key="3">
    <source>
        <dbReference type="ARBA" id="ARBA00023163"/>
    </source>
</evidence>
<evidence type="ECO:0000259" key="5">
    <source>
        <dbReference type="PROSITE" id="PS01124"/>
    </source>
</evidence>
<dbReference type="PANTHER" id="PTHR46796">
    <property type="entry name" value="HTH-TYPE TRANSCRIPTIONAL ACTIVATOR RHAS-RELATED"/>
    <property type="match status" value="1"/>
</dbReference>
<evidence type="ECO:0000313" key="6">
    <source>
        <dbReference type="EMBL" id="GII32821.1"/>
    </source>
</evidence>
<proteinExistence type="predicted"/>
<reference evidence="6 7" key="1">
    <citation type="submission" date="2021-01" db="EMBL/GenBank/DDBJ databases">
        <title>Whole genome shotgun sequence of Planotetraspora mira NBRC 15435.</title>
        <authorList>
            <person name="Komaki H."/>
            <person name="Tamura T."/>
        </authorList>
    </citation>
    <scope>NUCLEOTIDE SEQUENCE [LARGE SCALE GENOMIC DNA]</scope>
    <source>
        <strain evidence="6 7">NBRC 15435</strain>
    </source>
</reference>
<dbReference type="PROSITE" id="PS00041">
    <property type="entry name" value="HTH_ARAC_FAMILY_1"/>
    <property type="match status" value="1"/>
</dbReference>
<feature type="domain" description="HTH araC/xylS-type" evidence="5">
    <location>
        <begin position="156"/>
        <end position="252"/>
    </location>
</feature>
<dbReference type="Pfam" id="PF12833">
    <property type="entry name" value="HTH_18"/>
    <property type="match status" value="1"/>
</dbReference>
<evidence type="ECO:0000256" key="2">
    <source>
        <dbReference type="ARBA" id="ARBA00023125"/>
    </source>
</evidence>
<keyword evidence="1" id="KW-0805">Transcription regulation</keyword>
<evidence type="ECO:0000256" key="1">
    <source>
        <dbReference type="ARBA" id="ARBA00023015"/>
    </source>
</evidence>
<dbReference type="PROSITE" id="PS01124">
    <property type="entry name" value="HTH_ARAC_FAMILY_2"/>
    <property type="match status" value="1"/>
</dbReference>
<dbReference type="InterPro" id="IPR018062">
    <property type="entry name" value="HTH_AraC-typ_CS"/>
</dbReference>
<protein>
    <submittedName>
        <fullName evidence="6">AraC family transcriptional regulator</fullName>
    </submittedName>
</protein>
<accession>A0A8J3TVF8</accession>
<dbReference type="SMART" id="SM00342">
    <property type="entry name" value="HTH_ARAC"/>
    <property type="match status" value="1"/>
</dbReference>
<evidence type="ECO:0000256" key="4">
    <source>
        <dbReference type="SAM" id="MobiDB-lite"/>
    </source>
</evidence>
<dbReference type="InterPro" id="IPR018060">
    <property type="entry name" value="HTH_AraC"/>
</dbReference>
<keyword evidence="7" id="KW-1185">Reference proteome</keyword>
<dbReference type="GO" id="GO:0043565">
    <property type="term" value="F:sequence-specific DNA binding"/>
    <property type="evidence" value="ECO:0007669"/>
    <property type="project" value="InterPro"/>
</dbReference>
<name>A0A8J3TVF8_9ACTN</name>
<gene>
    <name evidence="6" type="ORF">Pmi06nite_62630</name>
</gene>
<dbReference type="RefSeq" id="WP_239114317.1">
    <property type="nucleotide sequence ID" value="NZ_BOOO01000036.1"/>
</dbReference>
<dbReference type="InterPro" id="IPR050204">
    <property type="entry name" value="AraC_XylS_family_regulators"/>
</dbReference>
<dbReference type="InterPro" id="IPR046532">
    <property type="entry name" value="DUF6597"/>
</dbReference>
<keyword evidence="2" id="KW-0238">DNA-binding</keyword>